<gene>
    <name evidence="6" type="ORF">SAMN05216522_101464</name>
</gene>
<evidence type="ECO:0000313" key="6">
    <source>
        <dbReference type="EMBL" id="SEQ18776.1"/>
    </source>
</evidence>
<evidence type="ECO:0000256" key="1">
    <source>
        <dbReference type="ARBA" id="ARBA00022516"/>
    </source>
</evidence>
<dbReference type="AlphaFoldDB" id="A0A1H9DZC5"/>
<dbReference type="STRING" id="988801.SAMN05216522_101464"/>
<dbReference type="PANTHER" id="PTHR38764:SF1">
    <property type="entry name" value="ACYL CARRIER PROTEIN PHOSPHODIESTERASE"/>
    <property type="match status" value="1"/>
</dbReference>
<reference evidence="7" key="1">
    <citation type="submission" date="2016-10" db="EMBL/GenBank/DDBJ databases">
        <authorList>
            <person name="Varghese N."/>
            <person name="Submissions S."/>
        </authorList>
    </citation>
    <scope>NUCLEOTIDE SEQUENCE [LARGE SCALE GENOMIC DNA]</scope>
    <source>
        <strain evidence="7">8N4</strain>
    </source>
</reference>
<dbReference type="EMBL" id="FOGC01000001">
    <property type="protein sequence ID" value="SEQ18776.1"/>
    <property type="molecule type" value="Genomic_DNA"/>
</dbReference>
<accession>A0A1H9DZC5</accession>
<keyword evidence="2" id="KW-0378">Hydrolase</keyword>
<dbReference type="Proteomes" id="UP000242515">
    <property type="component" value="Unassembled WGS sequence"/>
</dbReference>
<evidence type="ECO:0000256" key="4">
    <source>
        <dbReference type="ARBA" id="ARBA00023098"/>
    </source>
</evidence>
<evidence type="ECO:0000256" key="2">
    <source>
        <dbReference type="ARBA" id="ARBA00022801"/>
    </source>
</evidence>
<dbReference type="PANTHER" id="PTHR38764">
    <property type="entry name" value="ACYL CARRIER PROTEIN PHOSPHODIESTERASE"/>
    <property type="match status" value="1"/>
</dbReference>
<dbReference type="InterPro" id="IPR007431">
    <property type="entry name" value="ACP_PD"/>
</dbReference>
<keyword evidence="1" id="KW-0444">Lipid biosynthesis</keyword>
<dbReference type="PIRSF" id="PIRSF011489">
    <property type="entry name" value="DUF479"/>
    <property type="match status" value="1"/>
</dbReference>
<proteinExistence type="predicted"/>
<name>A0A1H9DZC5_9GAMM</name>
<evidence type="ECO:0000313" key="7">
    <source>
        <dbReference type="Proteomes" id="UP000242515"/>
    </source>
</evidence>
<keyword evidence="3" id="KW-0276">Fatty acid metabolism</keyword>
<dbReference type="RefSeq" id="WP_092672102.1">
    <property type="nucleotide sequence ID" value="NZ_FOGC01000001.1"/>
</dbReference>
<sequence length="193" mass="22836">MNFLAHLHLAQLANSSLTGNLLADFVRGDPDGRWSDAIVAGIQMHRRLDSLSDHLPEVREAKQRFTPETRRVAPIALDVIWDHFLARDWSNFHPRQTLAEFCAMAEQTIARDLAQTPDNFQHLNRLIWQQRWLERYAEAESLDNVLRQMAQRRPRLIMLADCYQDFVTNYRELETLFYHFYPRLMAWATEKQL</sequence>
<protein>
    <submittedName>
        <fullName evidence="6">Acyl carrier protein phosphodiesterase</fullName>
    </submittedName>
</protein>
<dbReference type="OrthoDB" id="8442777at2"/>
<keyword evidence="7" id="KW-1185">Reference proteome</keyword>
<keyword evidence="5" id="KW-0275">Fatty acid biosynthesis</keyword>
<dbReference type="GO" id="GO:0006633">
    <property type="term" value="P:fatty acid biosynthetic process"/>
    <property type="evidence" value="ECO:0007669"/>
    <property type="project" value="UniProtKB-KW"/>
</dbReference>
<evidence type="ECO:0000256" key="5">
    <source>
        <dbReference type="ARBA" id="ARBA00023160"/>
    </source>
</evidence>
<dbReference type="GO" id="GO:0008770">
    <property type="term" value="F:[acyl-carrier-protein] phosphodiesterase activity"/>
    <property type="evidence" value="ECO:0007669"/>
    <property type="project" value="InterPro"/>
</dbReference>
<evidence type="ECO:0000256" key="3">
    <source>
        <dbReference type="ARBA" id="ARBA00022832"/>
    </source>
</evidence>
<dbReference type="Pfam" id="PF04336">
    <property type="entry name" value="ACP_PD"/>
    <property type="match status" value="1"/>
</dbReference>
<organism evidence="6 7">
    <name type="scientific">Rosenbergiella nectarea</name>
    <dbReference type="NCBI Taxonomy" id="988801"/>
    <lineage>
        <taxon>Bacteria</taxon>
        <taxon>Pseudomonadati</taxon>
        <taxon>Pseudomonadota</taxon>
        <taxon>Gammaproteobacteria</taxon>
        <taxon>Enterobacterales</taxon>
        <taxon>Erwiniaceae</taxon>
        <taxon>Rosenbergiella</taxon>
    </lineage>
</organism>
<keyword evidence="4" id="KW-0443">Lipid metabolism</keyword>